<dbReference type="Proteomes" id="UP001305779">
    <property type="component" value="Unassembled WGS sequence"/>
</dbReference>
<evidence type="ECO:0000313" key="2">
    <source>
        <dbReference type="EMBL" id="KAK4499002.1"/>
    </source>
</evidence>
<feature type="region of interest" description="Disordered" evidence="1">
    <location>
        <begin position="357"/>
        <end position="397"/>
    </location>
</feature>
<gene>
    <name evidence="2" type="ORF">PRZ48_009514</name>
</gene>
<feature type="compositionally biased region" description="Polar residues" evidence="1">
    <location>
        <begin position="202"/>
        <end position="216"/>
    </location>
</feature>
<feature type="region of interest" description="Disordered" evidence="1">
    <location>
        <begin position="316"/>
        <end position="339"/>
    </location>
</feature>
<evidence type="ECO:0000313" key="3">
    <source>
        <dbReference type="Proteomes" id="UP001305779"/>
    </source>
</evidence>
<proteinExistence type="predicted"/>
<organism evidence="2 3">
    <name type="scientific">Zasmidium cellare</name>
    <name type="common">Wine cellar mold</name>
    <name type="synonym">Racodium cellare</name>
    <dbReference type="NCBI Taxonomy" id="395010"/>
    <lineage>
        <taxon>Eukaryota</taxon>
        <taxon>Fungi</taxon>
        <taxon>Dikarya</taxon>
        <taxon>Ascomycota</taxon>
        <taxon>Pezizomycotina</taxon>
        <taxon>Dothideomycetes</taxon>
        <taxon>Dothideomycetidae</taxon>
        <taxon>Mycosphaerellales</taxon>
        <taxon>Mycosphaerellaceae</taxon>
        <taxon>Zasmidium</taxon>
    </lineage>
</organism>
<dbReference type="EMBL" id="JAXOVC010000007">
    <property type="protein sequence ID" value="KAK4499002.1"/>
    <property type="molecule type" value="Genomic_DNA"/>
</dbReference>
<keyword evidence="3" id="KW-1185">Reference proteome</keyword>
<comment type="caution">
    <text evidence="2">The sequence shown here is derived from an EMBL/GenBank/DDBJ whole genome shotgun (WGS) entry which is preliminary data.</text>
</comment>
<evidence type="ECO:0000256" key="1">
    <source>
        <dbReference type="SAM" id="MobiDB-lite"/>
    </source>
</evidence>
<sequence>MDLAADRLADDEFQHKMLSLLFIKPENQDTFRELLLEHNSKHFSNDSTWLCASFMRSHGQRLWPKRKSDRVHLNQAPTDDEVMHWARKPGRRPHVEGPIFDDHGHLKPEEKHNWRFQHGGRPFNCHESLSCSKLGRVLELYVADIISGAPTYTVEQSDVREEDLIQRILSAEEGTLSPKHHSSRRSTKGKRALRAKEKKGSLQGSEPSAEGSSNRVAVTRRKRNKTDVISQEDQGTTQRQIAQGNTAGPVPSATAFPLSFEDSAVTSARQIRDLAHNDVPIASWQSVPGSSEGTMVEGARQTADYGRGNSISLTNSAIVNKSAKQRQTRSNEGEEADNAAEAIRKIRTFAFKEVSMAAASGQGKKRSMPATEPSTVPPKKQRKRKRNASPQRGTFVIPPGLHRMEALPLRKRRPRKQVDASQPGVFRQTDAPASLTDDSQFHPEFRIIELPFNYMEIVPNMPPPDVDEEERRKTLATYMQETGSMGGLPIVQ</sequence>
<name>A0ABR0EBZ5_ZASCE</name>
<protein>
    <submittedName>
        <fullName evidence="2">Uncharacterized protein</fullName>
    </submittedName>
</protein>
<feature type="compositionally biased region" description="Polar residues" evidence="1">
    <location>
        <begin position="227"/>
        <end position="246"/>
    </location>
</feature>
<accession>A0ABR0EBZ5</accession>
<feature type="compositionally biased region" description="Basic residues" evidence="1">
    <location>
        <begin position="178"/>
        <end position="193"/>
    </location>
</feature>
<feature type="region of interest" description="Disordered" evidence="1">
    <location>
        <begin position="411"/>
        <end position="437"/>
    </location>
</feature>
<feature type="region of interest" description="Disordered" evidence="1">
    <location>
        <begin position="170"/>
        <end position="249"/>
    </location>
</feature>
<reference evidence="2 3" key="1">
    <citation type="journal article" date="2023" name="G3 (Bethesda)">
        <title>A chromosome-level genome assembly of Zasmidium syzygii isolated from banana leaves.</title>
        <authorList>
            <person name="van Westerhoven A.C."/>
            <person name="Mehrabi R."/>
            <person name="Talebi R."/>
            <person name="Steentjes M.B.F."/>
            <person name="Corcolon B."/>
            <person name="Chong P.A."/>
            <person name="Kema G.H.J."/>
            <person name="Seidl M.F."/>
        </authorList>
    </citation>
    <scope>NUCLEOTIDE SEQUENCE [LARGE SCALE GENOMIC DNA]</scope>
    <source>
        <strain evidence="2 3">P124</strain>
    </source>
</reference>